<name>A0A154PPR5_DUFNO</name>
<dbReference type="InterPro" id="IPR052709">
    <property type="entry name" value="Transposase-MT_Hybrid"/>
</dbReference>
<dbReference type="GO" id="GO:0003676">
    <property type="term" value="F:nucleic acid binding"/>
    <property type="evidence" value="ECO:0007669"/>
    <property type="project" value="InterPro"/>
</dbReference>
<reference evidence="1 2" key="1">
    <citation type="submission" date="2015-07" db="EMBL/GenBank/DDBJ databases">
        <title>The genome of Dufourea novaeangliae.</title>
        <authorList>
            <person name="Pan H."/>
            <person name="Kapheim K."/>
        </authorList>
    </citation>
    <scope>NUCLEOTIDE SEQUENCE [LARGE SCALE GENOMIC DNA]</scope>
    <source>
        <strain evidence="1">0120121106</strain>
        <tissue evidence="1">Whole body</tissue>
    </source>
</reference>
<organism evidence="1 2">
    <name type="scientific">Dufourea novaeangliae</name>
    <name type="common">Sweat bee</name>
    <dbReference type="NCBI Taxonomy" id="178035"/>
    <lineage>
        <taxon>Eukaryota</taxon>
        <taxon>Metazoa</taxon>
        <taxon>Ecdysozoa</taxon>
        <taxon>Arthropoda</taxon>
        <taxon>Hexapoda</taxon>
        <taxon>Insecta</taxon>
        <taxon>Pterygota</taxon>
        <taxon>Neoptera</taxon>
        <taxon>Endopterygota</taxon>
        <taxon>Hymenoptera</taxon>
        <taxon>Apocrita</taxon>
        <taxon>Aculeata</taxon>
        <taxon>Apoidea</taxon>
        <taxon>Anthophila</taxon>
        <taxon>Halictidae</taxon>
        <taxon>Rophitinae</taxon>
        <taxon>Dufourea</taxon>
    </lineage>
</organism>
<accession>A0A154PPR5</accession>
<dbReference type="EMBL" id="KQ435017">
    <property type="protein sequence ID" value="KZC13886.1"/>
    <property type="molecule type" value="Genomic_DNA"/>
</dbReference>
<dbReference type="InterPro" id="IPR036397">
    <property type="entry name" value="RNaseH_sf"/>
</dbReference>
<keyword evidence="2" id="KW-1185">Reference proteome</keyword>
<proteinExistence type="predicted"/>
<dbReference type="AlphaFoldDB" id="A0A154PPR5"/>
<keyword evidence="1" id="KW-0808">Transferase</keyword>
<dbReference type="Proteomes" id="UP000076502">
    <property type="component" value="Unassembled WGS sequence"/>
</dbReference>
<dbReference type="Gene3D" id="3.30.420.10">
    <property type="entry name" value="Ribonuclease H-like superfamily/Ribonuclease H"/>
    <property type="match status" value="1"/>
</dbReference>
<evidence type="ECO:0000313" key="2">
    <source>
        <dbReference type="Proteomes" id="UP000076502"/>
    </source>
</evidence>
<dbReference type="PANTHER" id="PTHR46060">
    <property type="entry name" value="MARINER MOS1 TRANSPOSASE-LIKE PROTEIN"/>
    <property type="match status" value="1"/>
</dbReference>
<dbReference type="STRING" id="178035.A0A154PPR5"/>
<protein>
    <submittedName>
        <fullName evidence="1">Histone-lysine N-methyltransferase SETMAR</fullName>
    </submittedName>
</protein>
<dbReference type="PANTHER" id="PTHR46060:SF3">
    <property type="entry name" value="PROTEIN GVQW3"/>
    <property type="match status" value="1"/>
</dbReference>
<evidence type="ECO:0000313" key="1">
    <source>
        <dbReference type="EMBL" id="KZC13886.1"/>
    </source>
</evidence>
<gene>
    <name evidence="1" type="ORF">WN55_06197</name>
</gene>
<feature type="non-terminal residue" evidence="1">
    <location>
        <position position="1"/>
    </location>
</feature>
<dbReference type="GO" id="GO:0032259">
    <property type="term" value="P:methylation"/>
    <property type="evidence" value="ECO:0007669"/>
    <property type="project" value="UniProtKB-KW"/>
</dbReference>
<sequence length="96" mass="11386">TAVKLAELNYEILHGSRHSRDVFPTDHHFLWNLELFVRNQTFPNRELITAVFAEFTKRKHTNFYQNGIDQCISTLERAINSQGEYFNRLNIIFSKI</sequence>
<keyword evidence="1" id="KW-0489">Methyltransferase</keyword>
<dbReference type="GO" id="GO:0008168">
    <property type="term" value="F:methyltransferase activity"/>
    <property type="evidence" value="ECO:0007669"/>
    <property type="project" value="UniProtKB-KW"/>
</dbReference>